<evidence type="ECO:0000313" key="4">
    <source>
        <dbReference type="EMBL" id="BDZ48015.1"/>
    </source>
</evidence>
<keyword evidence="2" id="KW-0812">Transmembrane</keyword>
<organism evidence="4 5">
    <name type="scientific">Frondihabitans sucicola</name>
    <dbReference type="NCBI Taxonomy" id="1268041"/>
    <lineage>
        <taxon>Bacteria</taxon>
        <taxon>Bacillati</taxon>
        <taxon>Actinomycetota</taxon>
        <taxon>Actinomycetes</taxon>
        <taxon>Micrococcales</taxon>
        <taxon>Microbacteriaceae</taxon>
        <taxon>Frondihabitans</taxon>
    </lineage>
</organism>
<proteinExistence type="predicted"/>
<feature type="transmembrane region" description="Helical" evidence="2">
    <location>
        <begin position="83"/>
        <end position="103"/>
    </location>
</feature>
<dbReference type="RefSeq" id="WP_286345070.1">
    <property type="nucleotide sequence ID" value="NZ_AP027732.1"/>
</dbReference>
<feature type="domain" description="Protein-glutamine gamma-glutamyltransferase-like C-terminal" evidence="3">
    <location>
        <begin position="167"/>
        <end position="236"/>
    </location>
</feature>
<dbReference type="Pfam" id="PF13559">
    <property type="entry name" value="DUF4129"/>
    <property type="match status" value="1"/>
</dbReference>
<dbReference type="InterPro" id="IPR025403">
    <property type="entry name" value="TgpA-like_C"/>
</dbReference>
<feature type="region of interest" description="Disordered" evidence="1">
    <location>
        <begin position="52"/>
        <end position="75"/>
    </location>
</feature>
<feature type="compositionally biased region" description="Polar residues" evidence="1">
    <location>
        <begin position="52"/>
        <end position="69"/>
    </location>
</feature>
<gene>
    <name evidence="4" type="ORF">GCM10025867_02560</name>
</gene>
<evidence type="ECO:0000256" key="1">
    <source>
        <dbReference type="SAM" id="MobiDB-lite"/>
    </source>
</evidence>
<sequence>MDPTGTDTEQRTRRAPVAVLIGGALAVLIAVGAAVGGSLRFSGPRWFPGITTTPRPIVQSNSPQPVASQTPPPAPTAHDYPNLTWLVLLIAGLALAAVLFFVVRWLIRRRRDRVEGVAAPLEGLPVLLDLPDDPSVETSLPYLRRGLRRALAALDGDRSPADAIIEAWLGLQEAAEDAGFQRADSETPTEFTSRILRRVEVDPVALSTLRRLYLAVRFGDARATSADVAAARGALEILQAHWESAEPSADGGTP</sequence>
<dbReference type="EMBL" id="AP027732">
    <property type="protein sequence ID" value="BDZ48015.1"/>
    <property type="molecule type" value="Genomic_DNA"/>
</dbReference>
<evidence type="ECO:0000259" key="3">
    <source>
        <dbReference type="Pfam" id="PF13559"/>
    </source>
</evidence>
<evidence type="ECO:0000256" key="2">
    <source>
        <dbReference type="SAM" id="Phobius"/>
    </source>
</evidence>
<reference evidence="5" key="1">
    <citation type="journal article" date="2019" name="Int. J. Syst. Evol. Microbiol.">
        <title>The Global Catalogue of Microorganisms (GCM) 10K type strain sequencing project: providing services to taxonomists for standard genome sequencing and annotation.</title>
        <authorList>
            <consortium name="The Broad Institute Genomics Platform"/>
            <consortium name="The Broad Institute Genome Sequencing Center for Infectious Disease"/>
            <person name="Wu L."/>
            <person name="Ma J."/>
        </authorList>
    </citation>
    <scope>NUCLEOTIDE SEQUENCE [LARGE SCALE GENOMIC DNA]</scope>
    <source>
        <strain evidence="5">NBRC 108728</strain>
    </source>
</reference>
<dbReference type="Proteomes" id="UP001321486">
    <property type="component" value="Chromosome"/>
</dbReference>
<keyword evidence="2" id="KW-0472">Membrane</keyword>
<evidence type="ECO:0000313" key="5">
    <source>
        <dbReference type="Proteomes" id="UP001321486"/>
    </source>
</evidence>
<accession>A0ABN6XWI5</accession>
<protein>
    <recommendedName>
        <fullName evidence="3">Protein-glutamine gamma-glutamyltransferase-like C-terminal domain-containing protein</fullName>
    </recommendedName>
</protein>
<keyword evidence="2" id="KW-1133">Transmembrane helix</keyword>
<name>A0ABN6XWI5_9MICO</name>
<feature type="transmembrane region" description="Helical" evidence="2">
    <location>
        <begin position="17"/>
        <end position="39"/>
    </location>
</feature>
<keyword evidence="5" id="KW-1185">Reference proteome</keyword>